<organism evidence="1 2">
    <name type="scientific">Tuber borchii</name>
    <name type="common">White truffle</name>
    <dbReference type="NCBI Taxonomy" id="42251"/>
    <lineage>
        <taxon>Eukaryota</taxon>
        <taxon>Fungi</taxon>
        <taxon>Dikarya</taxon>
        <taxon>Ascomycota</taxon>
        <taxon>Pezizomycotina</taxon>
        <taxon>Pezizomycetes</taxon>
        <taxon>Pezizales</taxon>
        <taxon>Tuberaceae</taxon>
        <taxon>Tuber</taxon>
    </lineage>
</organism>
<dbReference type="STRING" id="42251.A0A2T7A2M0"/>
<dbReference type="Gene3D" id="3.40.50.1000">
    <property type="entry name" value="HAD superfamily/HAD-like"/>
    <property type="match status" value="1"/>
</dbReference>
<accession>A0A2T7A2M0</accession>
<dbReference type="PANTHER" id="PTHR43885">
    <property type="entry name" value="HALOACID DEHALOGENASE-LIKE HYDROLASE"/>
    <property type="match status" value="1"/>
</dbReference>
<evidence type="ECO:0000313" key="1">
    <source>
        <dbReference type="EMBL" id="PUU81981.1"/>
    </source>
</evidence>
<sequence>MIYASARDALPRILLTKYRRISSSILFRNPSLAAMTTQAKFRFAPLDTSITPLLEAPKLQGIVFDVDGTLCEPQTWMFAQMRAALGIAKGVDILDHIYSLAIEKQSAAMESIRNVEKEAMLKMIPQKGLIPLMEYLDKKGIRKAICTRNFQTPVNYLISNFMQGHVFSPIVTREFRPPKPDPAGILYISKSWGLEDGGERLIMVGDSVDDITAGRRAGSATVLLANDANRSLANHENTDCVVGNLEDLIPILENGFPEADGAASSHRNEP</sequence>
<dbReference type="Gene3D" id="1.10.260.80">
    <property type="match status" value="1"/>
</dbReference>
<dbReference type="InterPro" id="IPR036412">
    <property type="entry name" value="HAD-like_sf"/>
</dbReference>
<dbReference type="OrthoDB" id="426235at2759"/>
<dbReference type="PANTHER" id="PTHR43885:SF1">
    <property type="entry name" value="SUPERFAMILY HYDROLASE, PUTATIVE (AFU_ORTHOLOGUE AFUA_4G13290)-RELATED"/>
    <property type="match status" value="1"/>
</dbReference>
<dbReference type="SFLD" id="SFLDS00003">
    <property type="entry name" value="Haloacid_Dehalogenase"/>
    <property type="match status" value="1"/>
</dbReference>
<name>A0A2T7A2M0_TUBBO</name>
<keyword evidence="2" id="KW-1185">Reference proteome</keyword>
<dbReference type="Pfam" id="PF00702">
    <property type="entry name" value="Hydrolase"/>
    <property type="match status" value="1"/>
</dbReference>
<proteinExistence type="predicted"/>
<reference evidence="1 2" key="1">
    <citation type="submission" date="2017-04" db="EMBL/GenBank/DDBJ databases">
        <title>Draft genome sequence of Tuber borchii Vittad., a whitish edible truffle.</title>
        <authorList>
            <consortium name="DOE Joint Genome Institute"/>
            <person name="Murat C."/>
            <person name="Kuo A."/>
            <person name="Barry K.W."/>
            <person name="Clum A."/>
            <person name="Dockter R.B."/>
            <person name="Fauchery L."/>
            <person name="Iotti M."/>
            <person name="Kohler A."/>
            <person name="Labutti K."/>
            <person name="Lindquist E.A."/>
            <person name="Lipzen A."/>
            <person name="Ohm R.A."/>
            <person name="Wang M."/>
            <person name="Grigoriev I.V."/>
            <person name="Zambonelli A."/>
            <person name="Martin F.M."/>
        </authorList>
    </citation>
    <scope>NUCLEOTIDE SEQUENCE [LARGE SCALE GENOMIC DNA]</scope>
    <source>
        <strain evidence="1 2">Tbo3840</strain>
    </source>
</reference>
<dbReference type="CDD" id="cd01427">
    <property type="entry name" value="HAD_like"/>
    <property type="match status" value="1"/>
</dbReference>
<dbReference type="EMBL" id="NESQ01000035">
    <property type="protein sequence ID" value="PUU81981.1"/>
    <property type="molecule type" value="Genomic_DNA"/>
</dbReference>
<dbReference type="InterPro" id="IPR006439">
    <property type="entry name" value="HAD-SF_hydro_IA"/>
</dbReference>
<evidence type="ECO:0000313" key="2">
    <source>
        <dbReference type="Proteomes" id="UP000244722"/>
    </source>
</evidence>
<dbReference type="AlphaFoldDB" id="A0A2T7A2M0"/>
<dbReference type="GO" id="GO:0016791">
    <property type="term" value="F:phosphatase activity"/>
    <property type="evidence" value="ECO:0007669"/>
    <property type="project" value="UniProtKB-ARBA"/>
</dbReference>
<protein>
    <submittedName>
        <fullName evidence="1">HAD-like domain-containing protein</fullName>
    </submittedName>
</protein>
<dbReference type="SUPFAM" id="SSF56784">
    <property type="entry name" value="HAD-like"/>
    <property type="match status" value="1"/>
</dbReference>
<dbReference type="NCBIfam" id="TIGR01549">
    <property type="entry name" value="HAD-SF-IA-v1"/>
    <property type="match status" value="1"/>
</dbReference>
<dbReference type="InterPro" id="IPR023214">
    <property type="entry name" value="HAD_sf"/>
</dbReference>
<dbReference type="SFLD" id="SFLDG01129">
    <property type="entry name" value="C1.5:_HAD__Beta-PGM__Phosphata"/>
    <property type="match status" value="1"/>
</dbReference>
<dbReference type="Proteomes" id="UP000244722">
    <property type="component" value="Unassembled WGS sequence"/>
</dbReference>
<comment type="caution">
    <text evidence="1">The sequence shown here is derived from an EMBL/GenBank/DDBJ whole genome shotgun (WGS) entry which is preliminary data.</text>
</comment>
<gene>
    <name evidence="1" type="ORF">B9Z19DRAFT_1075923</name>
</gene>